<feature type="transmembrane region" description="Helical" evidence="1">
    <location>
        <begin position="191"/>
        <end position="212"/>
    </location>
</feature>
<comment type="caution">
    <text evidence="2">The sequence shown here is derived from an EMBL/GenBank/DDBJ whole genome shotgun (WGS) entry which is preliminary data.</text>
</comment>
<sequence>MPYVSQNSLQGKKMYKKKTKVVFLANHCGPKQNKQDIIWNSIYNVVNVLLNILGFTINLYMLTDYYDKGKFIFYYLSLSIFLFTQVAYCVSCTKKYSRSYQAVWCIKILPFSLIIPYFYYLQIWMKKKDEIKCQFHIILIQLLAVIGVFGVTFVFGPIYLLSHFLIIFFSAIFVIYIYYFNLWSHIGTLQIIMTCAYTCLLCLCFLFLILVIRINYLLWHINHGMYASFGLISLSNIKKRYNLINNLLIQDKLLMELFGKDLGSIINIYLPKIKDLKTGRENIHVY</sequence>
<reference evidence="2 3" key="1">
    <citation type="journal article" date="2013" name="Curr. Biol.">
        <title>The Genome of the Foraminiferan Reticulomyxa filosa.</title>
        <authorList>
            <person name="Glockner G."/>
            <person name="Hulsmann N."/>
            <person name="Schleicher M."/>
            <person name="Noegel A.A."/>
            <person name="Eichinger L."/>
            <person name="Gallinger C."/>
            <person name="Pawlowski J."/>
            <person name="Sierra R."/>
            <person name="Euteneuer U."/>
            <person name="Pillet L."/>
            <person name="Moustafa A."/>
            <person name="Platzer M."/>
            <person name="Groth M."/>
            <person name="Szafranski K."/>
            <person name="Schliwa M."/>
        </authorList>
    </citation>
    <scope>NUCLEOTIDE SEQUENCE [LARGE SCALE GENOMIC DNA]</scope>
</reference>
<proteinExistence type="predicted"/>
<keyword evidence="1" id="KW-0472">Membrane</keyword>
<feature type="transmembrane region" description="Helical" evidence="1">
    <location>
        <begin position="100"/>
        <end position="121"/>
    </location>
</feature>
<evidence type="ECO:0000313" key="3">
    <source>
        <dbReference type="Proteomes" id="UP000023152"/>
    </source>
</evidence>
<feature type="transmembrane region" description="Helical" evidence="1">
    <location>
        <begin position="41"/>
        <end position="60"/>
    </location>
</feature>
<feature type="transmembrane region" description="Helical" evidence="1">
    <location>
        <begin position="133"/>
        <end position="155"/>
    </location>
</feature>
<dbReference type="EMBL" id="ASPP01044306">
    <property type="protein sequence ID" value="ETN99317.1"/>
    <property type="molecule type" value="Genomic_DNA"/>
</dbReference>
<evidence type="ECO:0000313" key="2">
    <source>
        <dbReference type="EMBL" id="ETN99317.1"/>
    </source>
</evidence>
<feature type="transmembrane region" description="Helical" evidence="1">
    <location>
        <begin position="72"/>
        <end position="88"/>
    </location>
</feature>
<accession>X6LBC5</accession>
<evidence type="ECO:0000256" key="1">
    <source>
        <dbReference type="SAM" id="Phobius"/>
    </source>
</evidence>
<dbReference type="AlphaFoldDB" id="X6LBC5"/>
<feature type="transmembrane region" description="Helical" evidence="1">
    <location>
        <begin position="161"/>
        <end position="179"/>
    </location>
</feature>
<protein>
    <submittedName>
        <fullName evidence="2">Uncharacterized protein</fullName>
    </submittedName>
</protein>
<organism evidence="2 3">
    <name type="scientific">Reticulomyxa filosa</name>
    <dbReference type="NCBI Taxonomy" id="46433"/>
    <lineage>
        <taxon>Eukaryota</taxon>
        <taxon>Sar</taxon>
        <taxon>Rhizaria</taxon>
        <taxon>Retaria</taxon>
        <taxon>Foraminifera</taxon>
        <taxon>Monothalamids</taxon>
        <taxon>Reticulomyxidae</taxon>
        <taxon>Reticulomyxa</taxon>
    </lineage>
</organism>
<keyword evidence="3" id="KW-1185">Reference proteome</keyword>
<dbReference type="Proteomes" id="UP000023152">
    <property type="component" value="Unassembled WGS sequence"/>
</dbReference>
<gene>
    <name evidence="2" type="ORF">RFI_38164</name>
</gene>
<keyword evidence="1" id="KW-0812">Transmembrane</keyword>
<name>X6LBC5_RETFI</name>
<keyword evidence="1" id="KW-1133">Transmembrane helix</keyword>